<dbReference type="EMBL" id="KL596881">
    <property type="protein sequence ID" value="KER22757.1"/>
    <property type="molecule type" value="Genomic_DNA"/>
</dbReference>
<dbReference type="OrthoDB" id="2133912at2759"/>
<organism evidence="9 10">
    <name type="scientific">Opisthorchis viverrini</name>
    <name type="common">Southeast Asian liver fluke</name>
    <dbReference type="NCBI Taxonomy" id="6198"/>
    <lineage>
        <taxon>Eukaryota</taxon>
        <taxon>Metazoa</taxon>
        <taxon>Spiralia</taxon>
        <taxon>Lophotrochozoa</taxon>
        <taxon>Platyhelminthes</taxon>
        <taxon>Trematoda</taxon>
        <taxon>Digenea</taxon>
        <taxon>Opisthorchiida</taxon>
        <taxon>Opisthorchiata</taxon>
        <taxon>Opisthorchiidae</taxon>
        <taxon>Opisthorchis</taxon>
    </lineage>
</organism>
<dbReference type="Proteomes" id="UP000054324">
    <property type="component" value="Unassembled WGS sequence"/>
</dbReference>
<dbReference type="KEGG" id="ovi:T265_09203"/>
<feature type="coiled-coil region" evidence="6">
    <location>
        <begin position="19"/>
        <end position="77"/>
    </location>
</feature>
<comment type="subcellular location">
    <subcellularLocation>
        <location evidence="1">Cell projection</location>
        <location evidence="1">Cilium</location>
    </subcellularLocation>
</comment>
<evidence type="ECO:0000313" key="9">
    <source>
        <dbReference type="EMBL" id="KER22757.1"/>
    </source>
</evidence>
<comment type="similarity">
    <text evidence="2">Belongs to the RPGRIP1 family.</text>
</comment>
<evidence type="ECO:0000256" key="2">
    <source>
        <dbReference type="ARBA" id="ARBA00006042"/>
    </source>
</evidence>
<evidence type="ECO:0000259" key="8">
    <source>
        <dbReference type="PROSITE" id="PS50004"/>
    </source>
</evidence>
<dbReference type="CTD" id="20323382"/>
<dbReference type="GeneID" id="20323382"/>
<dbReference type="Pfam" id="PF00168">
    <property type="entry name" value="C2"/>
    <property type="match status" value="1"/>
</dbReference>
<feature type="compositionally biased region" description="Basic and acidic residues" evidence="7">
    <location>
        <begin position="915"/>
        <end position="942"/>
    </location>
</feature>
<keyword evidence="3 6" id="KW-0175">Coiled coil</keyword>
<feature type="coiled-coil region" evidence="6">
    <location>
        <begin position="284"/>
        <end position="346"/>
    </location>
</feature>
<dbReference type="CDD" id="cd00030">
    <property type="entry name" value="C2"/>
    <property type="match status" value="1"/>
</dbReference>
<name>A0A074ZB29_OPIVI</name>
<dbReference type="GO" id="GO:0035869">
    <property type="term" value="C:ciliary transition zone"/>
    <property type="evidence" value="ECO:0007669"/>
    <property type="project" value="TreeGrafter"/>
</dbReference>
<proteinExistence type="inferred from homology"/>
<dbReference type="Pfam" id="PF18111">
    <property type="entry name" value="RPGR1_C"/>
    <property type="match status" value="1"/>
</dbReference>
<dbReference type="STRING" id="6198.A0A074ZB29"/>
<accession>A0A074ZB29</accession>
<evidence type="ECO:0000256" key="3">
    <source>
        <dbReference type="ARBA" id="ARBA00023054"/>
    </source>
</evidence>
<evidence type="ECO:0000256" key="1">
    <source>
        <dbReference type="ARBA" id="ARBA00004138"/>
    </source>
</evidence>
<dbReference type="InterPro" id="IPR000008">
    <property type="entry name" value="C2_dom"/>
</dbReference>
<dbReference type="GO" id="GO:0005856">
    <property type="term" value="C:cytoskeleton"/>
    <property type="evidence" value="ECO:0007669"/>
    <property type="project" value="UniProtKB-ARBA"/>
</dbReference>
<dbReference type="InterPro" id="IPR041091">
    <property type="entry name" value="RPGRIP1_C"/>
</dbReference>
<dbReference type="GO" id="GO:1905515">
    <property type="term" value="P:non-motile cilium assembly"/>
    <property type="evidence" value="ECO:0007669"/>
    <property type="project" value="TreeGrafter"/>
</dbReference>
<sequence length="1249" mass="140206">MESQLRGSEKELEVTKAANRQLLLEVERHAREVVELERKNYELKSETGAISNQQLKIQQLQISLEDIGRENAVLKEANERLLKSMYTGEQEQKQKRQEQDLSAKLIQLQSKLQRLSQPNYSKATVDAHTQTELRTVGKLDQANGESSTLGVQVSQANLNIVTKATGFTQKELDEAVMLLREQKMQSTKEEVERGFSSYQTKDQGANGTLQACHPVNSQSTELFYHHFWTDVLTDWIHRTTKLTIIFIKETAHKVTENSSTAHDRFRPSSSGSSVLTIIFPSNLLQDAVRRLKEAELAHAETIAELEKTRKLLGVQHKINRNLQAQLMNLSERLDQAKQDSLKHLEDNAKLLDIRAALVRKLDALVHEKVRGTEDSTEEIHGETVKQVTEIKGVPQNSDENIIEIAYIDRPNVFLHIFTCQIHIGQLQLYPSVVKKLHDLKTVWMNGSRQVKLFLTWDFYEFDTHTTAVLTGPEVDFDLTVEYPVHMSHSLLEYLDKNECVIELHQAVGKKFRTLATGRLDLASILRTQSVNESLTEIGETAQWYNAQIDLVGTVSSGPLPNPADLVGTLIGHLNYGIRLRVPMPKLISVYREHRTSLMSPVRTSQLLPAEDRQKPPVENETNQIDITIKVVTGLKSREPGRLPSPYFVFQFYDQPEYVSRVLDRTGTARFDERASFLVKQTRQLSEYLRSQSLRIFVLDRGDPDANASCLGFATIPLLGLVHKKQIVQGAFELQPLNRANTGKGTKPSGKIHLKLSWARRFKLTDDEERLNREKANEVVEKEEPLCGALVPKLEAILEGSRTEDPSTASNVDERHTELRETKISRLSRLDEVADIFVRLADEDIEPTETVPNAGESGGVSEVLTTSEDRSAGQPTQVGHLKSSPGDTSPRHSQILAEVEDIFRQLASDDIQLPPEKPEVERESERAVGRKGSSKEGDSHATKTSDQPSKGSNGLGEMDVSIEESSTKDKEPASEFAAVKTDTPKPVPRHRSTARANVLPTTSEGDLSELSQISSIPTEDVQATTALSDVETDEVEIQIHHLDLDQGIIKETWQRVCVNYEFLDDTESTETTLLPKGVISEDGKQQWTATFDYSKDYRTMLYICTRCRPLTYYRLSVLSTCFLSSHQSIARLFVSCQAFPVDADNHPEQRKRLRRLILPESTENHEVKFNIVAKSAGSDTTSIGSSVLNLRSILTAGEDMKQAFLPVHSKPTQGEDEQGTKKVGLLCVSTQCLTTLRAIVNELPGVDLEL</sequence>
<dbReference type="InterPro" id="IPR031139">
    <property type="entry name" value="RPGRIP1_fam"/>
</dbReference>
<evidence type="ECO:0000256" key="5">
    <source>
        <dbReference type="ARBA" id="ARBA00023273"/>
    </source>
</evidence>
<evidence type="ECO:0000256" key="6">
    <source>
        <dbReference type="SAM" id="Coils"/>
    </source>
</evidence>
<gene>
    <name evidence="9" type="ORF">T265_09203</name>
</gene>
<dbReference type="PANTHER" id="PTHR14240:SF1">
    <property type="entry name" value="PROTEIN FANTOM-RELATED"/>
    <property type="match status" value="1"/>
</dbReference>
<keyword evidence="10" id="KW-1185">Reference proteome</keyword>
<feature type="compositionally biased region" description="Polar residues" evidence="7">
    <location>
        <begin position="998"/>
        <end position="1015"/>
    </location>
</feature>
<evidence type="ECO:0000256" key="4">
    <source>
        <dbReference type="ARBA" id="ARBA00023069"/>
    </source>
</evidence>
<dbReference type="InterPro" id="IPR035892">
    <property type="entry name" value="C2_domain_sf"/>
</dbReference>
<dbReference type="Gene3D" id="2.60.40.150">
    <property type="entry name" value="C2 domain"/>
    <property type="match status" value="3"/>
</dbReference>
<dbReference type="RefSeq" id="XP_009173480.1">
    <property type="nucleotide sequence ID" value="XM_009175216.1"/>
</dbReference>
<dbReference type="SUPFAM" id="SSF49562">
    <property type="entry name" value="C2 domain (Calcium/lipid-binding domain, CaLB)"/>
    <property type="match status" value="2"/>
</dbReference>
<evidence type="ECO:0000256" key="7">
    <source>
        <dbReference type="SAM" id="MobiDB-lite"/>
    </source>
</evidence>
<dbReference type="PANTHER" id="PTHR14240">
    <property type="entry name" value="RETINITIS PIGMENTOSA GTPASE REGULATOR-INTERACTING PROTEIN"/>
    <property type="match status" value="1"/>
</dbReference>
<keyword evidence="4" id="KW-0969">Cilium</keyword>
<feature type="region of interest" description="Disordered" evidence="7">
    <location>
        <begin position="908"/>
        <end position="1015"/>
    </location>
</feature>
<reference evidence="9 10" key="1">
    <citation type="submission" date="2013-11" db="EMBL/GenBank/DDBJ databases">
        <title>Opisthorchis viverrini - life in the bile duct.</title>
        <authorList>
            <person name="Young N.D."/>
            <person name="Nagarajan N."/>
            <person name="Lin S.J."/>
            <person name="Korhonen P.K."/>
            <person name="Jex A.R."/>
            <person name="Hall R.S."/>
            <person name="Safavi-Hemami H."/>
            <person name="Kaewkong W."/>
            <person name="Bertrand D."/>
            <person name="Gao S."/>
            <person name="Seet Q."/>
            <person name="Wongkham S."/>
            <person name="Teh B.T."/>
            <person name="Wongkham C."/>
            <person name="Intapan P.M."/>
            <person name="Maleewong W."/>
            <person name="Yang X."/>
            <person name="Hu M."/>
            <person name="Wang Z."/>
            <person name="Hofmann A."/>
            <person name="Sternberg P.W."/>
            <person name="Tan P."/>
            <person name="Wang J."/>
            <person name="Gasser R.B."/>
        </authorList>
    </citation>
    <scope>NUCLEOTIDE SEQUENCE [LARGE SCALE GENOMIC DNA]</scope>
</reference>
<dbReference type="AlphaFoldDB" id="A0A074ZB29"/>
<dbReference type="InterPro" id="IPR021656">
    <property type="entry name" value="C2-C2_1"/>
</dbReference>
<keyword evidence="5" id="KW-0966">Cell projection</keyword>
<feature type="domain" description="C2" evidence="8">
    <location>
        <begin position="602"/>
        <end position="730"/>
    </location>
</feature>
<dbReference type="PROSITE" id="PS50004">
    <property type="entry name" value="C2"/>
    <property type="match status" value="1"/>
</dbReference>
<feature type="region of interest" description="Disordered" evidence="7">
    <location>
        <begin position="846"/>
        <end position="890"/>
    </location>
</feature>
<dbReference type="Pfam" id="PF11618">
    <property type="entry name" value="C2-C2_1"/>
    <property type="match status" value="1"/>
</dbReference>
<evidence type="ECO:0000313" key="10">
    <source>
        <dbReference type="Proteomes" id="UP000054324"/>
    </source>
</evidence>
<protein>
    <recommendedName>
        <fullName evidence="8">C2 domain-containing protein</fullName>
    </recommendedName>
</protein>